<evidence type="ECO:0000313" key="1">
    <source>
        <dbReference type="EMBL" id="EUA73579.1"/>
    </source>
</evidence>
<protein>
    <submittedName>
        <fullName evidence="1">Uncharacterized protein</fullName>
    </submittedName>
</protein>
<comment type="caution">
    <text evidence="1">The sequence shown here is derived from an EMBL/GenBank/DDBJ whole genome shotgun (WGS) entry which is preliminary data.</text>
</comment>
<dbReference type="Proteomes" id="UP000023351">
    <property type="component" value="Unassembled WGS sequence"/>
</dbReference>
<dbReference type="PATRIC" id="fig|1299321.3.peg.574"/>
<name>X8DYV5_9MYCO</name>
<dbReference type="AlphaFoldDB" id="X8DYV5"/>
<gene>
    <name evidence="1" type="ORF">I540_0599</name>
</gene>
<proteinExistence type="predicted"/>
<dbReference type="EMBL" id="JAOJ01000001">
    <property type="protein sequence ID" value="EUA73579.1"/>
    <property type="molecule type" value="Genomic_DNA"/>
</dbReference>
<reference evidence="1 2" key="1">
    <citation type="submission" date="2013-12" db="EMBL/GenBank/DDBJ databases">
        <authorList>
            <person name="Zelazny A."/>
            <person name="Olivier K."/>
            <person name="Holland S."/>
            <person name="Lenaerts A."/>
            <person name="Ordway D."/>
            <person name="DeGroote M.A."/>
            <person name="Parker T."/>
            <person name="Sizemore C."/>
            <person name="Tallon L.J."/>
            <person name="Sadzewicz L.K."/>
            <person name="Sengamalay N."/>
            <person name="Fraser C.M."/>
            <person name="Hine E."/>
            <person name="Shefchek K.A."/>
            <person name="Das S.P."/>
            <person name="Tettelin H."/>
        </authorList>
    </citation>
    <scope>NUCLEOTIDE SEQUENCE [LARGE SCALE GENOMIC DNA]</scope>
    <source>
        <strain evidence="1 2">1513</strain>
    </source>
</reference>
<organism evidence="1 2">
    <name type="scientific">Mycobacteroides abscessus subsp. bolletii 1513</name>
    <dbReference type="NCBI Taxonomy" id="1299321"/>
    <lineage>
        <taxon>Bacteria</taxon>
        <taxon>Bacillati</taxon>
        <taxon>Actinomycetota</taxon>
        <taxon>Actinomycetes</taxon>
        <taxon>Mycobacteriales</taxon>
        <taxon>Mycobacteriaceae</taxon>
        <taxon>Mycobacteroides</taxon>
        <taxon>Mycobacteroides abscessus</taxon>
    </lineage>
</organism>
<sequence length="39" mass="4814">MPRVTECGVLRRLKEVFDQWFGERIMRAKCQLEQIGRWF</sequence>
<evidence type="ECO:0000313" key="2">
    <source>
        <dbReference type="Proteomes" id="UP000023351"/>
    </source>
</evidence>
<accession>X8DYV5</accession>